<dbReference type="PANTHER" id="PTHR43133:SF8">
    <property type="entry name" value="RNA POLYMERASE SIGMA FACTOR HI_1459-RELATED"/>
    <property type="match status" value="1"/>
</dbReference>
<dbReference type="Pfam" id="PF04542">
    <property type="entry name" value="Sigma70_r2"/>
    <property type="match status" value="1"/>
</dbReference>
<evidence type="ECO:0000256" key="2">
    <source>
        <dbReference type="ARBA" id="ARBA00023082"/>
    </source>
</evidence>
<evidence type="ECO:0000256" key="1">
    <source>
        <dbReference type="ARBA" id="ARBA00023015"/>
    </source>
</evidence>
<dbReference type="SUPFAM" id="SSF88946">
    <property type="entry name" value="Sigma2 domain of RNA polymerase sigma factors"/>
    <property type="match status" value="1"/>
</dbReference>
<dbReference type="Gene3D" id="1.10.1740.10">
    <property type="match status" value="1"/>
</dbReference>
<organism evidence="6 7">
    <name type="scientific">Rubritalea spongiae</name>
    <dbReference type="NCBI Taxonomy" id="430797"/>
    <lineage>
        <taxon>Bacteria</taxon>
        <taxon>Pseudomonadati</taxon>
        <taxon>Verrucomicrobiota</taxon>
        <taxon>Verrucomicrobiia</taxon>
        <taxon>Verrucomicrobiales</taxon>
        <taxon>Rubritaleaceae</taxon>
        <taxon>Rubritalea</taxon>
    </lineage>
</organism>
<dbReference type="NCBIfam" id="TIGR02937">
    <property type="entry name" value="sigma70-ECF"/>
    <property type="match status" value="1"/>
</dbReference>
<keyword evidence="7" id="KW-1185">Reference proteome</keyword>
<dbReference type="EMBL" id="JBHUJC010000042">
    <property type="protein sequence ID" value="MFD2277416.1"/>
    <property type="molecule type" value="Genomic_DNA"/>
</dbReference>
<sequence length="195" mass="23125">MDATRHTLIQRLQDQKDEQAWETFTQTYASYIAVVLAKVGIPKHDINDLKQDVLLKLWQKLPAFDYNSQKGKFRSWLWLMIRNTAFNHLSSQHKQQERVELYFTSDDQSNKEISPELEKLMQEEWKAFITLQAMTALRGKFAEKNIEIFRESLKGTPSDELAERFNIKRNTVNRVVSRIKERLIIEVARLRQDLE</sequence>
<feature type="domain" description="RNA polymerase sigma-70 region 2" evidence="5">
    <location>
        <begin position="31"/>
        <end position="93"/>
    </location>
</feature>
<keyword evidence="4" id="KW-0804">Transcription</keyword>
<dbReference type="InterPro" id="IPR014284">
    <property type="entry name" value="RNA_pol_sigma-70_dom"/>
</dbReference>
<gene>
    <name evidence="6" type="ORF">ACFSQZ_13125</name>
</gene>
<evidence type="ECO:0000256" key="3">
    <source>
        <dbReference type="ARBA" id="ARBA00023125"/>
    </source>
</evidence>
<protein>
    <submittedName>
        <fullName evidence="6">RNA polymerase sigma factor</fullName>
    </submittedName>
</protein>
<keyword evidence="1" id="KW-0805">Transcription regulation</keyword>
<comment type="caution">
    <text evidence="6">The sequence shown here is derived from an EMBL/GenBank/DDBJ whole genome shotgun (WGS) entry which is preliminary data.</text>
</comment>
<keyword evidence="3" id="KW-0238">DNA-binding</keyword>
<accession>A0ABW5E452</accession>
<name>A0ABW5E452_9BACT</name>
<keyword evidence="2" id="KW-0731">Sigma factor</keyword>
<evidence type="ECO:0000313" key="6">
    <source>
        <dbReference type="EMBL" id="MFD2277416.1"/>
    </source>
</evidence>
<proteinExistence type="predicted"/>
<dbReference type="PANTHER" id="PTHR43133">
    <property type="entry name" value="RNA POLYMERASE ECF-TYPE SIGMA FACTO"/>
    <property type="match status" value="1"/>
</dbReference>
<dbReference type="RefSeq" id="WP_377093330.1">
    <property type="nucleotide sequence ID" value="NZ_JBHSJM010000001.1"/>
</dbReference>
<evidence type="ECO:0000313" key="7">
    <source>
        <dbReference type="Proteomes" id="UP001597297"/>
    </source>
</evidence>
<dbReference type="InterPro" id="IPR007627">
    <property type="entry name" value="RNA_pol_sigma70_r2"/>
</dbReference>
<dbReference type="InterPro" id="IPR013325">
    <property type="entry name" value="RNA_pol_sigma_r2"/>
</dbReference>
<evidence type="ECO:0000256" key="4">
    <source>
        <dbReference type="ARBA" id="ARBA00023163"/>
    </source>
</evidence>
<evidence type="ECO:0000259" key="5">
    <source>
        <dbReference type="Pfam" id="PF04542"/>
    </source>
</evidence>
<dbReference type="InterPro" id="IPR039425">
    <property type="entry name" value="RNA_pol_sigma-70-like"/>
</dbReference>
<reference evidence="7" key="1">
    <citation type="journal article" date="2019" name="Int. J. Syst. Evol. Microbiol.">
        <title>The Global Catalogue of Microorganisms (GCM) 10K type strain sequencing project: providing services to taxonomists for standard genome sequencing and annotation.</title>
        <authorList>
            <consortium name="The Broad Institute Genomics Platform"/>
            <consortium name="The Broad Institute Genome Sequencing Center for Infectious Disease"/>
            <person name="Wu L."/>
            <person name="Ma J."/>
        </authorList>
    </citation>
    <scope>NUCLEOTIDE SEQUENCE [LARGE SCALE GENOMIC DNA]</scope>
    <source>
        <strain evidence="7">JCM 16545</strain>
    </source>
</reference>
<dbReference type="Proteomes" id="UP001597297">
    <property type="component" value="Unassembled WGS sequence"/>
</dbReference>